<reference evidence="3 6" key="2">
    <citation type="journal article" date="2019" name="Emerg. Microbes Infect.">
        <title>Comprehensive subspecies identification of 175 nontuberculous mycobacteria species based on 7547 genomic profiles.</title>
        <authorList>
            <person name="Matsumoto Y."/>
            <person name="Kinjo T."/>
            <person name="Motooka D."/>
            <person name="Nabeya D."/>
            <person name="Jung N."/>
            <person name="Uechi K."/>
            <person name="Horii T."/>
            <person name="Iida T."/>
            <person name="Fujita J."/>
            <person name="Nakamura S."/>
        </authorList>
    </citation>
    <scope>NUCLEOTIDE SEQUENCE [LARGE SCALE GENOMIC DNA]</scope>
    <source>
        <strain evidence="3 6">JCM 6377</strain>
    </source>
</reference>
<dbReference type="InterPro" id="IPR029787">
    <property type="entry name" value="Nucleotide_cyclase"/>
</dbReference>
<feature type="domain" description="GGDEF" evidence="2">
    <location>
        <begin position="225"/>
        <end position="357"/>
    </location>
</feature>
<protein>
    <submittedName>
        <fullName evidence="4">Diguanylate cyclase</fullName>
    </submittedName>
</protein>
<keyword evidence="1" id="KW-0472">Membrane</keyword>
<comment type="caution">
    <text evidence="4">The sequence shown here is derived from an EMBL/GenBank/DDBJ whole genome shotgun (WGS) entry which is preliminary data.</text>
</comment>
<feature type="transmembrane region" description="Helical" evidence="1">
    <location>
        <begin position="161"/>
        <end position="187"/>
    </location>
</feature>
<dbReference type="AlphaFoldDB" id="A0A2A7NA05"/>
<reference evidence="4 5" key="1">
    <citation type="submission" date="2017-10" db="EMBL/GenBank/DDBJ databases">
        <title>The new phylogeny of genus Mycobacterium.</title>
        <authorList>
            <person name="Tortoli E."/>
            <person name="Trovato A."/>
            <person name="Cirillo D.M."/>
        </authorList>
    </citation>
    <scope>NUCLEOTIDE SEQUENCE [LARGE SCALE GENOMIC DNA]</scope>
    <source>
        <strain evidence="4 5">CCUG37673</strain>
    </source>
</reference>
<feature type="transmembrane region" description="Helical" evidence="1">
    <location>
        <begin position="62"/>
        <end position="79"/>
    </location>
</feature>
<accession>A0A2A7NA05</accession>
<dbReference type="PROSITE" id="PS50887">
    <property type="entry name" value="GGDEF"/>
    <property type="match status" value="1"/>
</dbReference>
<evidence type="ECO:0000256" key="1">
    <source>
        <dbReference type="SAM" id="Phobius"/>
    </source>
</evidence>
<gene>
    <name evidence="4" type="ORF">CQY20_07305</name>
    <name evidence="3" type="ORF">MAGR_08510</name>
</gene>
<keyword evidence="5" id="KW-1185">Reference proteome</keyword>
<organism evidence="4 5">
    <name type="scientific">Mycolicibacterium agri</name>
    <name type="common">Mycobacterium agri</name>
    <dbReference type="NCBI Taxonomy" id="36811"/>
    <lineage>
        <taxon>Bacteria</taxon>
        <taxon>Bacillati</taxon>
        <taxon>Actinomycetota</taxon>
        <taxon>Actinomycetes</taxon>
        <taxon>Mycobacteriales</taxon>
        <taxon>Mycobacteriaceae</taxon>
        <taxon>Mycolicibacterium</taxon>
    </lineage>
</organism>
<dbReference type="OrthoDB" id="4635628at2"/>
<evidence type="ECO:0000313" key="4">
    <source>
        <dbReference type="EMBL" id="PEG40724.1"/>
    </source>
</evidence>
<name>A0A2A7NA05_MYCAG</name>
<dbReference type="PANTHER" id="PTHR33121">
    <property type="entry name" value="CYCLIC DI-GMP PHOSPHODIESTERASE PDEF"/>
    <property type="match status" value="1"/>
</dbReference>
<keyword evidence="1" id="KW-1133">Transmembrane helix</keyword>
<dbReference type="SMART" id="SM00267">
    <property type="entry name" value="GGDEF"/>
    <property type="match status" value="1"/>
</dbReference>
<proteinExistence type="predicted"/>
<dbReference type="RefSeq" id="WP_097939404.1">
    <property type="nucleotide sequence ID" value="NZ_BLKS01000001.1"/>
</dbReference>
<dbReference type="GO" id="GO:0071111">
    <property type="term" value="F:cyclic-guanylate-specific phosphodiesterase activity"/>
    <property type="evidence" value="ECO:0007669"/>
    <property type="project" value="InterPro"/>
</dbReference>
<dbReference type="InterPro" id="IPR043128">
    <property type="entry name" value="Rev_trsase/Diguanyl_cyclase"/>
</dbReference>
<evidence type="ECO:0000313" key="6">
    <source>
        <dbReference type="Proteomes" id="UP000465302"/>
    </source>
</evidence>
<dbReference type="Proteomes" id="UP000220914">
    <property type="component" value="Unassembled WGS sequence"/>
</dbReference>
<feature type="transmembrane region" description="Helical" evidence="1">
    <location>
        <begin position="33"/>
        <end position="50"/>
    </location>
</feature>
<dbReference type="Proteomes" id="UP000465302">
    <property type="component" value="Unassembled WGS sequence"/>
</dbReference>
<dbReference type="InterPro" id="IPR000160">
    <property type="entry name" value="GGDEF_dom"/>
</dbReference>
<dbReference type="Gene3D" id="3.30.70.270">
    <property type="match status" value="1"/>
</dbReference>
<evidence type="ECO:0000259" key="2">
    <source>
        <dbReference type="PROSITE" id="PS50887"/>
    </source>
</evidence>
<dbReference type="EMBL" id="PDCP01000009">
    <property type="protein sequence ID" value="PEG40724.1"/>
    <property type="molecule type" value="Genomic_DNA"/>
</dbReference>
<dbReference type="EMBL" id="BLKS01000001">
    <property type="protein sequence ID" value="GFG49410.1"/>
    <property type="molecule type" value="Genomic_DNA"/>
</dbReference>
<dbReference type="SUPFAM" id="SSF55073">
    <property type="entry name" value="Nucleotide cyclase"/>
    <property type="match status" value="1"/>
</dbReference>
<evidence type="ECO:0000313" key="5">
    <source>
        <dbReference type="Proteomes" id="UP000220914"/>
    </source>
</evidence>
<feature type="transmembrane region" description="Helical" evidence="1">
    <location>
        <begin position="114"/>
        <end position="130"/>
    </location>
</feature>
<dbReference type="CDD" id="cd01949">
    <property type="entry name" value="GGDEF"/>
    <property type="match status" value="1"/>
</dbReference>
<evidence type="ECO:0000313" key="3">
    <source>
        <dbReference type="EMBL" id="GFG49410.1"/>
    </source>
</evidence>
<keyword evidence="1" id="KW-0812">Transmembrane</keyword>
<dbReference type="InterPro" id="IPR050706">
    <property type="entry name" value="Cyclic-di-GMP_PDE-like"/>
</dbReference>
<sequence length="378" mass="41013">MKVAERWWRGLDHYYWLTAFLAARGVQRSTSRVVALVLVALGGISLTLLWSPTGPRGTVNQALAYAVAVCCWGLAALWLRSQWPTIIQSRICVCLGALCIAISCLIQSDPLTGLFGATTFTLVAIYAAIFHTTRWLVITWIATGVTVLVLGLRLMSTNPAFALSAMALILFVVGFVSLAGRAAIWLVDADILHENFEPLTGMFNRDGFYEKATTLLASRSRTDDRFLAIAVINLDSFSLVGEFSGVSGSNRARIEIAARLRETARRDAVLAHIADSEFVIADLFDSADASALIERVRGTIAGAPSRLSASIGVVTTPLQPLAQLPPNDVLDELFSIATNAMYESRKCGGNQVTYVRNPALTVLDDPGNDEWYNSEEPA</sequence>
<feature type="transmembrane region" description="Helical" evidence="1">
    <location>
        <begin position="137"/>
        <end position="155"/>
    </location>
</feature>
<reference evidence="3" key="3">
    <citation type="submission" date="2020-02" db="EMBL/GenBank/DDBJ databases">
        <authorList>
            <person name="Matsumoto Y."/>
            <person name="Motooka D."/>
            <person name="Nakamura S."/>
        </authorList>
    </citation>
    <scope>NUCLEOTIDE SEQUENCE</scope>
    <source>
        <strain evidence="3">JCM 6377</strain>
    </source>
</reference>
<feature type="transmembrane region" description="Helical" evidence="1">
    <location>
        <begin position="91"/>
        <end position="108"/>
    </location>
</feature>
<dbReference type="PANTHER" id="PTHR33121:SF71">
    <property type="entry name" value="OXYGEN SENSOR PROTEIN DOSP"/>
    <property type="match status" value="1"/>
</dbReference>
<dbReference type="Pfam" id="PF00990">
    <property type="entry name" value="GGDEF"/>
    <property type="match status" value="1"/>
</dbReference>